<keyword evidence="2" id="KW-0378">Hydrolase</keyword>
<dbReference type="Proteomes" id="UP000321436">
    <property type="component" value="Unassembled WGS sequence"/>
</dbReference>
<dbReference type="Pfam" id="PF00756">
    <property type="entry name" value="Esterase"/>
    <property type="match status" value="1"/>
</dbReference>
<organism evidence="2 3">
    <name type="scientific">Chitinophaga cymbidii</name>
    <dbReference type="NCBI Taxonomy" id="1096750"/>
    <lineage>
        <taxon>Bacteria</taxon>
        <taxon>Pseudomonadati</taxon>
        <taxon>Bacteroidota</taxon>
        <taxon>Chitinophagia</taxon>
        <taxon>Chitinophagales</taxon>
        <taxon>Chitinophagaceae</taxon>
        <taxon>Chitinophaga</taxon>
    </lineage>
</organism>
<keyword evidence="1" id="KW-0732">Signal</keyword>
<dbReference type="ESTHER" id="9bact-a0a512rjs4">
    <property type="family name" value="5_AlphaBeta_hydrolase"/>
</dbReference>
<proteinExistence type="predicted"/>
<dbReference type="InterPro" id="IPR050955">
    <property type="entry name" value="Plant_Biomass_Hydrol_Est"/>
</dbReference>
<evidence type="ECO:0000313" key="2">
    <source>
        <dbReference type="EMBL" id="GEP95946.1"/>
    </source>
</evidence>
<evidence type="ECO:0000313" key="3">
    <source>
        <dbReference type="Proteomes" id="UP000321436"/>
    </source>
</evidence>
<protein>
    <submittedName>
        <fullName evidence="2">Hydrolase</fullName>
    </submittedName>
</protein>
<dbReference type="Gene3D" id="3.40.50.1820">
    <property type="entry name" value="alpha/beta hydrolase"/>
    <property type="match status" value="1"/>
</dbReference>
<reference evidence="2 3" key="1">
    <citation type="submission" date="2019-07" db="EMBL/GenBank/DDBJ databases">
        <title>Whole genome shotgun sequence of Chitinophaga cymbidii NBRC 109752.</title>
        <authorList>
            <person name="Hosoyama A."/>
            <person name="Uohara A."/>
            <person name="Ohji S."/>
            <person name="Ichikawa N."/>
        </authorList>
    </citation>
    <scope>NUCLEOTIDE SEQUENCE [LARGE SCALE GENOMIC DNA]</scope>
    <source>
        <strain evidence="2 3">NBRC 109752</strain>
    </source>
</reference>
<dbReference type="OrthoDB" id="9764953at2"/>
<gene>
    <name evidence="2" type="ORF">CCY01nite_22060</name>
</gene>
<name>A0A512RJS4_9BACT</name>
<dbReference type="AlphaFoldDB" id="A0A512RJS4"/>
<sequence length="247" mass="26851">MLLAVITAASCSKQNDTDKETAPPVDTTNFVSRTTGVTFQEVGHPKGVTDYVLQIPASYNQKKAAKWPVIIFLHGIGERGNDLNKVKNAGLAGIAAKDPDFPFVLISPQCKTDSWWDVPSLTILYNEILEKYNVDSSRVYLTGLSMGGYGAWAWALSAPEKFAAVVPICGGGTPSKACVLKTKPVWAFHNADDPTVNVRESRNMVNAIRDCGGTLVKYTENPTGGHNAWTKAYSDPALFTWLKAQKL</sequence>
<dbReference type="GO" id="GO:0016787">
    <property type="term" value="F:hydrolase activity"/>
    <property type="evidence" value="ECO:0007669"/>
    <property type="project" value="UniProtKB-KW"/>
</dbReference>
<dbReference type="PANTHER" id="PTHR43037:SF1">
    <property type="entry name" value="BLL1128 PROTEIN"/>
    <property type="match status" value="1"/>
</dbReference>
<dbReference type="InterPro" id="IPR029058">
    <property type="entry name" value="AB_hydrolase_fold"/>
</dbReference>
<comment type="caution">
    <text evidence="2">The sequence shown here is derived from an EMBL/GenBank/DDBJ whole genome shotgun (WGS) entry which is preliminary data.</text>
</comment>
<dbReference type="PANTHER" id="PTHR43037">
    <property type="entry name" value="UNNAMED PRODUCT-RELATED"/>
    <property type="match status" value="1"/>
</dbReference>
<accession>A0A512RJS4</accession>
<evidence type="ECO:0000256" key="1">
    <source>
        <dbReference type="ARBA" id="ARBA00022729"/>
    </source>
</evidence>
<keyword evidence="3" id="KW-1185">Reference proteome</keyword>
<dbReference type="EMBL" id="BKAU01000002">
    <property type="protein sequence ID" value="GEP95946.1"/>
    <property type="molecule type" value="Genomic_DNA"/>
</dbReference>
<dbReference type="SUPFAM" id="SSF53474">
    <property type="entry name" value="alpha/beta-Hydrolases"/>
    <property type="match status" value="1"/>
</dbReference>
<dbReference type="InterPro" id="IPR000801">
    <property type="entry name" value="Esterase-like"/>
</dbReference>